<dbReference type="InterPro" id="IPR019949">
    <property type="entry name" value="CmoO-like"/>
</dbReference>
<evidence type="ECO:0000313" key="3">
    <source>
        <dbReference type="EMBL" id="MBK0382799.1"/>
    </source>
</evidence>
<dbReference type="InterPro" id="IPR036661">
    <property type="entry name" value="Luciferase-like_sf"/>
</dbReference>
<sequence length="345" mass="38865">MKNIKLSVLDQTPIRKDSNAQESLQESIELAKLADDLGYTRYWLSEHHNSKTLATGSPEIMIARLGAETKNIKLGSGGMMMPNHSTLRVAENFRVLEALYPGRIDLGMGRAPGGDRLTAHLLNPSNDFNPQNYIQQLKDLKNLLNDEPLEGISQNSVKAIPIINTAPNLWILTSSGESALLAAHFGMALSFAQFINPVGAAEAIKNYKEKFIPSAELKQPQTSVGIFAFCSDDEEKVKRTQALMDYRLLSFERGQFNTIYSYDDIEDEEYDAQEWQRVLHNRKRMAVGSPQEMKVKISKICEDFDTDEVIISTFTENKSDRFNSYKLLAEAFNLKEEALQNLTSF</sequence>
<protein>
    <submittedName>
        <fullName evidence="3">LLM class flavin-dependent oxidoreductase</fullName>
    </submittedName>
</protein>
<proteinExistence type="predicted"/>
<gene>
    <name evidence="3" type="ORF">I5M32_07485</name>
</gene>
<dbReference type="InterPro" id="IPR050766">
    <property type="entry name" value="Bact_Lucif_Oxidored"/>
</dbReference>
<dbReference type="NCBIfam" id="TIGR03558">
    <property type="entry name" value="oxido_grp_1"/>
    <property type="match status" value="1"/>
</dbReference>
<accession>A0ABS1BIW3</accession>
<evidence type="ECO:0000313" key="4">
    <source>
        <dbReference type="Proteomes" id="UP000660024"/>
    </source>
</evidence>
<comment type="similarity">
    <text evidence="1">To bacterial alkanal monooxygenase alpha and beta chains.</text>
</comment>
<organism evidence="3 4">
    <name type="scientific">Pedobacter segetis</name>
    <dbReference type="NCBI Taxonomy" id="2793069"/>
    <lineage>
        <taxon>Bacteria</taxon>
        <taxon>Pseudomonadati</taxon>
        <taxon>Bacteroidota</taxon>
        <taxon>Sphingobacteriia</taxon>
        <taxon>Sphingobacteriales</taxon>
        <taxon>Sphingobacteriaceae</taxon>
        <taxon>Pedobacter</taxon>
    </lineage>
</organism>
<dbReference type="EMBL" id="JAEHFY010000009">
    <property type="protein sequence ID" value="MBK0382799.1"/>
    <property type="molecule type" value="Genomic_DNA"/>
</dbReference>
<dbReference type="Proteomes" id="UP000660024">
    <property type="component" value="Unassembled WGS sequence"/>
</dbReference>
<evidence type="ECO:0000259" key="2">
    <source>
        <dbReference type="Pfam" id="PF00296"/>
    </source>
</evidence>
<dbReference type="SUPFAM" id="SSF51679">
    <property type="entry name" value="Bacterial luciferase-like"/>
    <property type="match status" value="1"/>
</dbReference>
<dbReference type="Pfam" id="PF00296">
    <property type="entry name" value="Bac_luciferase"/>
    <property type="match status" value="1"/>
</dbReference>
<dbReference type="InterPro" id="IPR011251">
    <property type="entry name" value="Luciferase-like_dom"/>
</dbReference>
<dbReference type="CDD" id="cd00347">
    <property type="entry name" value="Flavin_utilizing_monoxygenases"/>
    <property type="match status" value="1"/>
</dbReference>
<keyword evidence="4" id="KW-1185">Reference proteome</keyword>
<dbReference type="PANTHER" id="PTHR30137">
    <property type="entry name" value="LUCIFERASE-LIKE MONOOXYGENASE"/>
    <property type="match status" value="1"/>
</dbReference>
<reference evidence="3 4" key="1">
    <citation type="submission" date="2020-12" db="EMBL/GenBank/DDBJ databases">
        <title>Bacterial novel species Pedobacter sp. SD-b isolated from soil.</title>
        <authorList>
            <person name="Jung H.-Y."/>
        </authorList>
    </citation>
    <scope>NUCLEOTIDE SEQUENCE [LARGE SCALE GENOMIC DNA]</scope>
    <source>
        <strain evidence="3 4">SD-b</strain>
    </source>
</reference>
<feature type="domain" description="Luciferase-like" evidence="2">
    <location>
        <begin position="5"/>
        <end position="297"/>
    </location>
</feature>
<dbReference type="PANTHER" id="PTHR30137:SF19">
    <property type="entry name" value="LUCIFERASE-LIKE MONOOXYGENASE"/>
    <property type="match status" value="1"/>
</dbReference>
<dbReference type="Gene3D" id="3.20.20.30">
    <property type="entry name" value="Luciferase-like domain"/>
    <property type="match status" value="1"/>
</dbReference>
<name>A0ABS1BIW3_9SPHI</name>
<evidence type="ECO:0000256" key="1">
    <source>
        <dbReference type="ARBA" id="ARBA00007789"/>
    </source>
</evidence>
<dbReference type="RefSeq" id="WP_200585583.1">
    <property type="nucleotide sequence ID" value="NZ_JAEHFY010000009.1"/>
</dbReference>
<comment type="caution">
    <text evidence="3">The sequence shown here is derived from an EMBL/GenBank/DDBJ whole genome shotgun (WGS) entry which is preliminary data.</text>
</comment>